<dbReference type="InterPro" id="IPR008969">
    <property type="entry name" value="CarboxyPept-like_regulatory"/>
</dbReference>
<keyword evidence="1" id="KW-0732">Signal</keyword>
<accession>A0A7X9XBW2</accession>
<dbReference type="SUPFAM" id="SSF49464">
    <property type="entry name" value="Carboxypeptidase regulatory domain-like"/>
    <property type="match status" value="1"/>
</dbReference>
<comment type="caution">
    <text evidence="2">The sequence shown here is derived from an EMBL/GenBank/DDBJ whole genome shotgun (WGS) entry which is preliminary data.</text>
</comment>
<dbReference type="RefSeq" id="WP_169659335.1">
    <property type="nucleotide sequence ID" value="NZ_JABANE010000086.1"/>
</dbReference>
<evidence type="ECO:0000313" key="2">
    <source>
        <dbReference type="EMBL" id="NME71113.1"/>
    </source>
</evidence>
<proteinExistence type="predicted"/>
<evidence type="ECO:0000256" key="1">
    <source>
        <dbReference type="SAM" id="SignalP"/>
    </source>
</evidence>
<sequence length="443" mass="50679">MNSKLLLSILLLLSITGSVYAQSSKEIKGIVVDNDGNSIPYAHILISNSSKGTFSNLEGAFSISISERYAEQQLQISATGFEMVRVNISNLSTKKKNKITLKSFVTELDEVVITPKDMREILREALRKIPENYALEPAKVHGFYRNRTLLNESTASYVEAAMDIYLQGIQEEKKKNQLELVKARSVTDSTAWESFSFDDDSMDMDMDMTGMAHEMLESDLVKDNGDLFGGDEEMTSRFVMFLNDKTMDYYSFEFVRMTTYQGRSAMVIDYEPRWKMDLGMFEGTIILDEETKAFCHVDYNVPKSYLKYIIPIRGIGKGLMIGALKFFGGLSFNFHINHIKGSESYQFVDNKWYPKFKHGDFSFFLKVKYPKEKINIVADIGIQADFFITDVTTQEIQEIAEDDRLKKEDSLVELSDAFDDPFWSSYPLIPASEEVRKDVQQLN</sequence>
<keyword evidence="3" id="KW-1185">Reference proteome</keyword>
<gene>
    <name evidence="2" type="ORF">HHU12_24300</name>
</gene>
<reference evidence="2 3" key="1">
    <citation type="submission" date="2020-04" db="EMBL/GenBank/DDBJ databases">
        <title>Flammeovirga sp. SR4, a novel species isolated from seawater.</title>
        <authorList>
            <person name="Wang X."/>
        </authorList>
    </citation>
    <scope>NUCLEOTIDE SEQUENCE [LARGE SCALE GENOMIC DNA]</scope>
    <source>
        <strain evidence="2 3">ATCC 23126</strain>
    </source>
</reference>
<feature type="signal peptide" evidence="1">
    <location>
        <begin position="1"/>
        <end position="21"/>
    </location>
</feature>
<dbReference type="EMBL" id="JABANE010000086">
    <property type="protein sequence ID" value="NME71113.1"/>
    <property type="molecule type" value="Genomic_DNA"/>
</dbReference>
<evidence type="ECO:0000313" key="3">
    <source>
        <dbReference type="Proteomes" id="UP000576082"/>
    </source>
</evidence>
<dbReference type="Gene3D" id="2.60.40.1120">
    <property type="entry name" value="Carboxypeptidase-like, regulatory domain"/>
    <property type="match status" value="1"/>
</dbReference>
<dbReference type="AlphaFoldDB" id="A0A7X9XBW2"/>
<evidence type="ECO:0008006" key="4">
    <source>
        <dbReference type="Google" id="ProtNLM"/>
    </source>
</evidence>
<protein>
    <recommendedName>
        <fullName evidence="4">Carboxypeptidase-like regulatory domain-containing protein</fullName>
    </recommendedName>
</protein>
<organism evidence="2 3">
    <name type="scientific">Flammeovirga aprica JL-4</name>
    <dbReference type="NCBI Taxonomy" id="694437"/>
    <lineage>
        <taxon>Bacteria</taxon>
        <taxon>Pseudomonadati</taxon>
        <taxon>Bacteroidota</taxon>
        <taxon>Cytophagia</taxon>
        <taxon>Cytophagales</taxon>
        <taxon>Flammeovirgaceae</taxon>
        <taxon>Flammeovirga</taxon>
    </lineage>
</organism>
<feature type="chain" id="PRO_5030642954" description="Carboxypeptidase-like regulatory domain-containing protein" evidence="1">
    <location>
        <begin position="22"/>
        <end position="443"/>
    </location>
</feature>
<name>A0A7X9XBW2_9BACT</name>
<dbReference type="Proteomes" id="UP000576082">
    <property type="component" value="Unassembled WGS sequence"/>
</dbReference>
<dbReference type="Pfam" id="PF13715">
    <property type="entry name" value="CarbopepD_reg_2"/>
    <property type="match status" value="1"/>
</dbReference>